<accession>A0A1B8XWX2</accession>
<feature type="compositionally biased region" description="Polar residues" evidence="1">
    <location>
        <begin position="32"/>
        <end position="41"/>
    </location>
</feature>
<feature type="compositionally biased region" description="Basic residues" evidence="1">
    <location>
        <begin position="14"/>
        <end position="31"/>
    </location>
</feature>
<name>A0A1B8XWX2_XENTR</name>
<sequence>MGGCGRSQRDKVPARRQRNPWSFHRWRRRISRSGSAVSSRTRLVPISGISPCRGAPKYLHPRQRDPTRRPPSPHPVTQGHEPITGTDAYLHNRPNAQPIWPRTYTGLRYVCAEGSRTSPLWPGRLDSSTG</sequence>
<organism evidence="2">
    <name type="scientific">Xenopus tropicalis</name>
    <name type="common">Western clawed frog</name>
    <name type="synonym">Silurana tropicalis</name>
    <dbReference type="NCBI Taxonomy" id="8364"/>
    <lineage>
        <taxon>Eukaryota</taxon>
        <taxon>Metazoa</taxon>
        <taxon>Chordata</taxon>
        <taxon>Craniata</taxon>
        <taxon>Vertebrata</taxon>
        <taxon>Euteleostomi</taxon>
        <taxon>Amphibia</taxon>
        <taxon>Batrachia</taxon>
        <taxon>Anura</taxon>
        <taxon>Pipoidea</taxon>
        <taxon>Pipidae</taxon>
        <taxon>Xenopodinae</taxon>
        <taxon>Xenopus</taxon>
        <taxon>Silurana</taxon>
    </lineage>
</organism>
<proteinExistence type="predicted"/>
<evidence type="ECO:0000256" key="1">
    <source>
        <dbReference type="SAM" id="MobiDB-lite"/>
    </source>
</evidence>
<reference evidence="2" key="2">
    <citation type="journal article" date="2010" name="Science">
        <title>The genome of the Western clawed frog Xenopus tropicalis.</title>
        <authorList>
            <person name="Hellsten U."/>
            <person name="Harland R.M."/>
            <person name="Gilchrist M.J."/>
            <person name="Hendrix D."/>
            <person name="Jurka J."/>
            <person name="Kapitonov V."/>
            <person name="Ovcharenko I."/>
            <person name="Putnam N.H."/>
            <person name="Shu S."/>
            <person name="Taher L."/>
            <person name="Blitz I.L."/>
            <person name="Blumberg B."/>
            <person name="Dichmann D.S."/>
            <person name="Dubchak I."/>
            <person name="Amaya E."/>
            <person name="Detter J.C."/>
            <person name="Fletcher R."/>
            <person name="Gerhard D.S."/>
            <person name="Goodstein D."/>
            <person name="Graves T."/>
            <person name="Grigoriev I.V."/>
            <person name="Grimwood J."/>
            <person name="Kawashima T."/>
            <person name="Lindquist E."/>
            <person name="Lucas S.M."/>
            <person name="Mead P.E."/>
            <person name="Mitros T."/>
            <person name="Ogino H."/>
            <person name="Ohta Y."/>
            <person name="Poliakov A.V."/>
            <person name="Pollet N."/>
            <person name="Robert J."/>
            <person name="Salamov A."/>
            <person name="Sater A.K."/>
            <person name="Schmutz J."/>
            <person name="Terry A."/>
            <person name="Vize P.D."/>
            <person name="Warren W.C."/>
            <person name="Wells D."/>
            <person name="Wills A."/>
            <person name="Wilson R.K."/>
            <person name="Zimmerman L.B."/>
            <person name="Zorn A.M."/>
            <person name="Grainger R."/>
            <person name="Grammer T."/>
            <person name="Khokha M.K."/>
            <person name="Richardson P.M."/>
            <person name="Rokhsar D.S."/>
        </authorList>
    </citation>
    <scope>NUCLEOTIDE SEQUENCE [LARGE SCALE GENOMIC DNA]</scope>
    <source>
        <strain evidence="2">Nigerian</strain>
    </source>
</reference>
<reference evidence="2" key="3">
    <citation type="submission" date="2016-05" db="EMBL/GenBank/DDBJ databases">
        <title>WGS assembly of Xenopus tropicalis.</title>
        <authorList>
            <person name="Sessions A."/>
            <person name="Jenkins J."/>
            <person name="Mitros T."/>
            <person name="Lyons J.T."/>
            <person name="Dichmann D.S."/>
            <person name="Robert J."/>
            <person name="Harland R.M."/>
            <person name="Rokhsar D.S."/>
        </authorList>
    </citation>
    <scope>NUCLEOTIDE SEQUENCE</scope>
    <source>
        <strain evidence="2">Nigerian</strain>
    </source>
</reference>
<protein>
    <submittedName>
        <fullName evidence="2">Uncharacterized protein</fullName>
    </submittedName>
</protein>
<dbReference type="AlphaFoldDB" id="A0A1B8XWX2"/>
<reference evidence="2" key="1">
    <citation type="submission" date="2009-11" db="EMBL/GenBank/DDBJ databases">
        <authorList>
            <consortium name="US DOE Joint Genome Institute (JGI-PGF)"/>
            <person name="Ottilar R."/>
            <person name="Schmutz J."/>
            <person name="Salamov A."/>
            <person name="Cheng J.F."/>
            <person name="Lucas S."/>
            <person name="Pitluck S."/>
            <person name="Gundlach H."/>
            <person name="Guo Y."/>
            <person name="Haberer G."/>
            <person name="Nasrallah J."/>
            <person name="Mayer K.F.X."/>
            <person name="van de Peer Y."/>
            <person name="Weigel D."/>
            <person name="Grigoriev I.V."/>
        </authorList>
    </citation>
    <scope>NUCLEOTIDE SEQUENCE</scope>
    <source>
        <strain evidence="2">Nigerian</strain>
    </source>
</reference>
<feature type="region of interest" description="Disordered" evidence="1">
    <location>
        <begin position="1"/>
        <end position="87"/>
    </location>
</feature>
<gene>
    <name evidence="2" type="ORF">XENTR_v90030409mg</name>
</gene>
<dbReference type="EMBL" id="KV460940">
    <property type="protein sequence ID" value="OCA15175.1"/>
    <property type="molecule type" value="Genomic_DNA"/>
</dbReference>
<evidence type="ECO:0000313" key="2">
    <source>
        <dbReference type="EMBL" id="OCA15175.1"/>
    </source>
</evidence>